<dbReference type="GO" id="GO:0051539">
    <property type="term" value="F:4 iron, 4 sulfur cluster binding"/>
    <property type="evidence" value="ECO:0007669"/>
    <property type="project" value="UniProtKB-KW"/>
</dbReference>
<dbReference type="GO" id="GO:0019288">
    <property type="term" value="P:isopentenyl diphosphate biosynthetic process, methylerythritol 4-phosphate pathway"/>
    <property type="evidence" value="ECO:0007669"/>
    <property type="project" value="InterPro"/>
</dbReference>
<evidence type="ECO:0000256" key="1">
    <source>
        <dbReference type="ARBA" id="ARBA00001966"/>
    </source>
</evidence>
<accession>A0A4R2ISU8</accession>
<dbReference type="EMBL" id="SLWS01000020">
    <property type="protein sequence ID" value="TCO45885.1"/>
    <property type="molecule type" value="Genomic_DNA"/>
</dbReference>
<dbReference type="InterPro" id="IPR003451">
    <property type="entry name" value="LytB/IspH"/>
</dbReference>
<keyword evidence="7" id="KW-1185">Reference proteome</keyword>
<sequence>MMRTRVEEILPVGVRPPAGQVVVATALRHPRRGRVTCPAALLLGSALQRRGIRVCYEEWSAAAVSGTARVVSYLTAEGAAVGLAAAAPWGDDGLAAVVAAEMRRWSRVWRSRIVVSAQARPSCSGVLAARRAVAAVLADGPGPVYTLGVVPGVSDPASRVEVVDSVDLVPDGARVVVAQAGAGLAVRAEAAARGLAVTEATCPFVAAAAGEVRRLAEQGETVVLVSDPAHAAVPGLVGQAPEQVRVMPPDGAAEDVVVDDPRRVGVVRAPGAALADTRPAAEALRDRFGQVIPQRPGTLCHEPSDRQAALSRLAAETDVVLLAVRPSGHHTAGQDVDLGMVLDVIRAAGTPVHVVTQLGDIRPDWLRRAAAVGVTGCVTAPDGLVEQITRMLTGLGPVELVEVTSRSSPVTWLGEATTPGELLNA</sequence>
<dbReference type="Pfam" id="PF02401">
    <property type="entry name" value="LYTB"/>
    <property type="match status" value="1"/>
</dbReference>
<dbReference type="GO" id="GO:0046872">
    <property type="term" value="F:metal ion binding"/>
    <property type="evidence" value="ECO:0007669"/>
    <property type="project" value="UniProtKB-KW"/>
</dbReference>
<organism evidence="6 7">
    <name type="scientific">Actinocrispum wychmicini</name>
    <dbReference type="NCBI Taxonomy" id="1213861"/>
    <lineage>
        <taxon>Bacteria</taxon>
        <taxon>Bacillati</taxon>
        <taxon>Actinomycetota</taxon>
        <taxon>Actinomycetes</taxon>
        <taxon>Pseudonocardiales</taxon>
        <taxon>Pseudonocardiaceae</taxon>
        <taxon>Actinocrispum</taxon>
    </lineage>
</organism>
<evidence type="ECO:0000256" key="2">
    <source>
        <dbReference type="ARBA" id="ARBA00022485"/>
    </source>
</evidence>
<dbReference type="RefSeq" id="WP_132126079.1">
    <property type="nucleotide sequence ID" value="NZ_SLWS01000020.1"/>
</dbReference>
<keyword evidence="3" id="KW-0479">Metal-binding</keyword>
<dbReference type="GO" id="GO:0051745">
    <property type="term" value="F:4-hydroxy-3-methylbut-2-enyl diphosphate reductase activity"/>
    <property type="evidence" value="ECO:0007669"/>
    <property type="project" value="InterPro"/>
</dbReference>
<dbReference type="PANTHER" id="PTHR30426">
    <property type="entry name" value="4-HYDROXY-3-METHYLBUT-2-ENYL DIPHOSPHATE REDUCTASE"/>
    <property type="match status" value="1"/>
</dbReference>
<evidence type="ECO:0000256" key="5">
    <source>
        <dbReference type="ARBA" id="ARBA00023014"/>
    </source>
</evidence>
<comment type="cofactor">
    <cofactor evidence="1">
        <name>[4Fe-4S] cluster</name>
        <dbReference type="ChEBI" id="CHEBI:49883"/>
    </cofactor>
</comment>
<name>A0A4R2ISU8_9PSEU</name>
<dbReference type="Gene3D" id="3.40.1010.20">
    <property type="entry name" value="4-hydroxy-3-methylbut-2-enyl diphosphate reductase, catalytic domain"/>
    <property type="match status" value="2"/>
</dbReference>
<dbReference type="Gene3D" id="3.40.50.11270">
    <property type="match status" value="1"/>
</dbReference>
<keyword evidence="2" id="KW-0004">4Fe-4S</keyword>
<evidence type="ECO:0000256" key="3">
    <source>
        <dbReference type="ARBA" id="ARBA00022723"/>
    </source>
</evidence>
<reference evidence="6 7" key="1">
    <citation type="submission" date="2019-03" db="EMBL/GenBank/DDBJ databases">
        <title>Genomic Encyclopedia of Type Strains, Phase IV (KMG-IV): sequencing the most valuable type-strain genomes for metagenomic binning, comparative biology and taxonomic classification.</title>
        <authorList>
            <person name="Goeker M."/>
        </authorList>
    </citation>
    <scope>NUCLEOTIDE SEQUENCE [LARGE SCALE GENOMIC DNA]</scope>
    <source>
        <strain evidence="6 7">DSM 45934</strain>
    </source>
</reference>
<keyword evidence="4" id="KW-0408">Iron</keyword>
<keyword evidence="5" id="KW-0411">Iron-sulfur</keyword>
<evidence type="ECO:0000313" key="7">
    <source>
        <dbReference type="Proteomes" id="UP000295680"/>
    </source>
</evidence>
<dbReference type="Proteomes" id="UP000295680">
    <property type="component" value="Unassembled WGS sequence"/>
</dbReference>
<evidence type="ECO:0000313" key="6">
    <source>
        <dbReference type="EMBL" id="TCO45885.1"/>
    </source>
</evidence>
<gene>
    <name evidence="6" type="ORF">EV192_12071</name>
</gene>
<protein>
    <submittedName>
        <fullName evidence="6">4-hydroxy-3-methylbut-2-enyl diphosphate reductase</fullName>
    </submittedName>
</protein>
<dbReference type="GO" id="GO:0050992">
    <property type="term" value="P:dimethylallyl diphosphate biosynthetic process"/>
    <property type="evidence" value="ECO:0007669"/>
    <property type="project" value="InterPro"/>
</dbReference>
<dbReference type="AlphaFoldDB" id="A0A4R2ISU8"/>
<proteinExistence type="predicted"/>
<dbReference type="OrthoDB" id="3627470at2"/>
<comment type="caution">
    <text evidence="6">The sequence shown here is derived from an EMBL/GenBank/DDBJ whole genome shotgun (WGS) entry which is preliminary data.</text>
</comment>
<dbReference type="PANTHER" id="PTHR30426:SF0">
    <property type="entry name" value="4-HYDROXY-3-METHYLBUT-2-ENYL DIPHOSPHATE REDUCTASE"/>
    <property type="match status" value="1"/>
</dbReference>
<evidence type="ECO:0000256" key="4">
    <source>
        <dbReference type="ARBA" id="ARBA00023004"/>
    </source>
</evidence>